<dbReference type="EMBL" id="AFBN01000004">
    <property type="protein sequence ID" value="EGF59837.1"/>
    <property type="molecule type" value="Genomic_DNA"/>
</dbReference>
<dbReference type="Proteomes" id="UP000003416">
    <property type="component" value="Unassembled WGS sequence"/>
</dbReference>
<name>F3PN45_9BACE</name>
<proteinExistence type="predicted"/>
<gene>
    <name evidence="1" type="ORF">HMPREF9446_00131</name>
</gene>
<dbReference type="eggNOG" id="ENOG5030X6N">
    <property type="taxonomic scope" value="Bacteria"/>
</dbReference>
<evidence type="ECO:0000313" key="2">
    <source>
        <dbReference type="Proteomes" id="UP000003416"/>
    </source>
</evidence>
<evidence type="ECO:0000313" key="1">
    <source>
        <dbReference type="EMBL" id="EGF59837.1"/>
    </source>
</evidence>
<sequence>MDAFPQPAFYILVDGMESVPAAGGVAGSVAVFPYRAGAYLHPRLQGFYTFIYMTDNFCDVVPSPLGKAASVAVFLIIVAVRKAWGILGIAQIIKMHSVNVIAFHYLADKAHQVFFGLRMAGIEKIFPLVGYADCRLSFSNRFLSQSGDMPAVAQRDSYHPGMAFHASFMTFLNCEGKRVIAGVAACFACQYGIIRFDGRTVKYIPPGTGLEQHCVEVGSFQLIQNFDEFGLLFAYACGGSGTCAGPVQTINGSNPCGAYFMFGRLCGKRQQEDAI</sequence>
<protein>
    <submittedName>
        <fullName evidence="1">Uncharacterized protein</fullName>
    </submittedName>
</protein>
<keyword evidence="2" id="KW-1185">Reference proteome</keyword>
<dbReference type="HOGENOM" id="CLU_1036881_0_0_10"/>
<comment type="caution">
    <text evidence="1">The sequence shown here is derived from an EMBL/GenBank/DDBJ whole genome shotgun (WGS) entry which is preliminary data.</text>
</comment>
<dbReference type="STRING" id="763034.HMPREF9446_00131"/>
<accession>F3PN45</accession>
<dbReference type="AlphaFoldDB" id="F3PN45"/>
<reference evidence="1 2" key="1">
    <citation type="submission" date="2011-02" db="EMBL/GenBank/DDBJ databases">
        <authorList>
            <person name="Weinstock G."/>
            <person name="Sodergren E."/>
            <person name="Clifton S."/>
            <person name="Fulton L."/>
            <person name="Fulton B."/>
            <person name="Courtney L."/>
            <person name="Fronick C."/>
            <person name="Harrison M."/>
            <person name="Strong C."/>
            <person name="Farmer C."/>
            <person name="Delahaunty K."/>
            <person name="Markovic C."/>
            <person name="Hall O."/>
            <person name="Minx P."/>
            <person name="Tomlinson C."/>
            <person name="Mitreva M."/>
            <person name="Hou S."/>
            <person name="Chen J."/>
            <person name="Wollam A."/>
            <person name="Pepin K.H."/>
            <person name="Johnson M."/>
            <person name="Bhonagiri V."/>
            <person name="Zhang X."/>
            <person name="Suruliraj S."/>
            <person name="Warren W."/>
            <person name="Chinwalla A."/>
            <person name="Mardis E.R."/>
            <person name="Wilson R.K."/>
        </authorList>
    </citation>
    <scope>NUCLEOTIDE SEQUENCE [LARGE SCALE GENOMIC DNA]</scope>
    <source>
        <strain evidence="1 2">YIT 12057</strain>
    </source>
</reference>
<organism evidence="1 2">
    <name type="scientific">Bacteroides fluxus YIT 12057</name>
    <dbReference type="NCBI Taxonomy" id="763034"/>
    <lineage>
        <taxon>Bacteria</taxon>
        <taxon>Pseudomonadati</taxon>
        <taxon>Bacteroidota</taxon>
        <taxon>Bacteroidia</taxon>
        <taxon>Bacteroidales</taxon>
        <taxon>Bacteroidaceae</taxon>
        <taxon>Bacteroides</taxon>
    </lineage>
</organism>